<name>A0A1M7UAE2_9BRAD</name>
<reference evidence="2" key="1">
    <citation type="submission" date="2016-11" db="EMBL/GenBank/DDBJ databases">
        <authorList>
            <person name="Varghese N."/>
            <person name="Submissions S."/>
        </authorList>
    </citation>
    <scope>NUCLEOTIDE SEQUENCE [LARGE SCALE GENOMIC DNA]</scope>
    <source>
        <strain evidence="2">GAS401</strain>
    </source>
</reference>
<keyword evidence="2" id="KW-1185">Reference proteome</keyword>
<gene>
    <name evidence="1" type="ORF">SAMN05444170_4155</name>
</gene>
<dbReference type="EMBL" id="LT670849">
    <property type="protein sequence ID" value="SHN79904.1"/>
    <property type="molecule type" value="Genomic_DNA"/>
</dbReference>
<evidence type="ECO:0000313" key="2">
    <source>
        <dbReference type="Proteomes" id="UP000184096"/>
    </source>
</evidence>
<sequence length="53" mass="5902">MSNPLQWSAITLKANDPFHAKKGSVAVHPFHLGGAQRFVTWLKSRENKALMSP</sequence>
<protein>
    <submittedName>
        <fullName evidence="1">Uncharacterized protein</fullName>
    </submittedName>
</protein>
<evidence type="ECO:0000313" key="1">
    <source>
        <dbReference type="EMBL" id="SHN79904.1"/>
    </source>
</evidence>
<proteinExistence type="predicted"/>
<dbReference type="AlphaFoldDB" id="A0A1M7UAE2"/>
<accession>A0A1M7UAE2</accession>
<dbReference type="Proteomes" id="UP000184096">
    <property type="component" value="Chromosome I"/>
</dbReference>
<organism evidence="1 2">
    <name type="scientific">Bradyrhizobium erythrophlei</name>
    <dbReference type="NCBI Taxonomy" id="1437360"/>
    <lineage>
        <taxon>Bacteria</taxon>
        <taxon>Pseudomonadati</taxon>
        <taxon>Pseudomonadota</taxon>
        <taxon>Alphaproteobacteria</taxon>
        <taxon>Hyphomicrobiales</taxon>
        <taxon>Nitrobacteraceae</taxon>
        <taxon>Bradyrhizobium</taxon>
    </lineage>
</organism>